<protein>
    <submittedName>
        <fullName evidence="4">COG4695 Phage-related protein</fullName>
    </submittedName>
</protein>
<dbReference type="NCBIfam" id="TIGR01537">
    <property type="entry name" value="portal_HK97"/>
    <property type="match status" value="1"/>
</dbReference>
<proteinExistence type="predicted"/>
<dbReference type="Pfam" id="PF04860">
    <property type="entry name" value="Phage_portal"/>
    <property type="match status" value="1"/>
</dbReference>
<evidence type="ECO:0000256" key="1">
    <source>
        <dbReference type="ARBA" id="ARBA00022950"/>
    </source>
</evidence>
<reference evidence="4" key="1">
    <citation type="submission" date="2020-04" db="EMBL/GenBank/DDBJ databases">
        <authorList>
            <person name="Chiriac C."/>
            <person name="Salcher M."/>
            <person name="Ghai R."/>
            <person name="Kavagutti S V."/>
        </authorList>
    </citation>
    <scope>NUCLEOTIDE SEQUENCE</scope>
</reference>
<dbReference type="InterPro" id="IPR006427">
    <property type="entry name" value="Portal_HK97"/>
</dbReference>
<keyword evidence="1" id="KW-1188">Viral release from host cell</keyword>
<sequence>MFNLFKKTEKKSAQGYCQQEIDTIFDYQTRYSEAIRFFVNAYYEVAPVGIAVDMIAQEIAHLSITAEDSTGEFNNNVEILKKLRTPNKDQSLRSFIDEIMVHYILLGNVFIDFNKIGSSYEMLVLSQQNITIAGIQANGKATTIIYSGSNDNLIYREYNYNDKTNQYETKQGNILLHLKNNNITTIDKQMGVSFLMKGQLEISQYKSLSEYNNGLIKNQCRPSLGFFFEVDKMSNAQIEDIKETMKAISGSTKAGKPFAITAKARVEKFSESTKDMDFENLKKSTKNIIAQCLKIPLPLLNDTTMTYSNYSTAQYAFFDNCVLPFAQVMIDFFNNKILPLLGESKYKLAIDKTTIGALEERKLATVKSHAEAGVFTINEIRAIGGKESVENGDIIYQPQNLVPVGTDRYTQDNRETPSEKAFFIALMKEQGYNDNEIKELAKKYF</sequence>
<keyword evidence="2" id="KW-1171">Viral genome ejection through host cell envelope</keyword>
<organism evidence="4">
    <name type="scientific">uncultured Caudovirales phage</name>
    <dbReference type="NCBI Taxonomy" id="2100421"/>
    <lineage>
        <taxon>Viruses</taxon>
        <taxon>Duplodnaviria</taxon>
        <taxon>Heunggongvirae</taxon>
        <taxon>Uroviricota</taxon>
        <taxon>Caudoviricetes</taxon>
        <taxon>Peduoviridae</taxon>
        <taxon>Maltschvirus</taxon>
        <taxon>Maltschvirus maltsch</taxon>
    </lineage>
</organism>
<evidence type="ECO:0000313" key="4">
    <source>
        <dbReference type="EMBL" id="CAB4135775.1"/>
    </source>
</evidence>
<name>A0A6J5LMY9_9CAUD</name>
<keyword evidence="2" id="KW-1160">Virus entry into host cell</keyword>
<accession>A0A6J5LMY9</accession>
<gene>
    <name evidence="4" type="ORF">UFOVP286_50</name>
</gene>
<dbReference type="EMBL" id="LR796304">
    <property type="protein sequence ID" value="CAB4135775.1"/>
    <property type="molecule type" value="Genomic_DNA"/>
</dbReference>
<evidence type="ECO:0000256" key="3">
    <source>
        <dbReference type="ARBA" id="ARBA00023219"/>
    </source>
</evidence>
<keyword evidence="1" id="KW-0118">Viral capsid assembly</keyword>
<evidence type="ECO:0000256" key="2">
    <source>
        <dbReference type="ARBA" id="ARBA00023009"/>
    </source>
</evidence>
<keyword evidence="3" id="KW-0231">Viral genome packaging</keyword>
<dbReference type="InterPro" id="IPR006944">
    <property type="entry name" value="Phage/GTA_portal"/>
</dbReference>
<keyword evidence="2" id="KW-1162">Viral penetration into host cytoplasm</keyword>